<feature type="region of interest" description="Disordered" evidence="1">
    <location>
        <begin position="1"/>
        <end position="55"/>
    </location>
</feature>
<dbReference type="Proteomes" id="UP000193411">
    <property type="component" value="Unassembled WGS sequence"/>
</dbReference>
<dbReference type="EMBL" id="MCFL01000025">
    <property type="protein sequence ID" value="ORZ34957.1"/>
    <property type="molecule type" value="Genomic_DNA"/>
</dbReference>
<comment type="caution">
    <text evidence="3">The sequence shown here is derived from an EMBL/GenBank/DDBJ whole genome shotgun (WGS) entry which is preliminary data.</text>
</comment>
<keyword evidence="4" id="KW-1185">Reference proteome</keyword>
<evidence type="ECO:0000313" key="4">
    <source>
        <dbReference type="Proteomes" id="UP000193411"/>
    </source>
</evidence>
<reference evidence="3 4" key="1">
    <citation type="submission" date="2016-07" db="EMBL/GenBank/DDBJ databases">
        <title>Pervasive Adenine N6-methylation of Active Genes in Fungi.</title>
        <authorList>
            <consortium name="DOE Joint Genome Institute"/>
            <person name="Mondo S.J."/>
            <person name="Dannebaum R.O."/>
            <person name="Kuo R.C."/>
            <person name="Labutti K."/>
            <person name="Haridas S."/>
            <person name="Kuo A."/>
            <person name="Salamov A."/>
            <person name="Ahrendt S.R."/>
            <person name="Lipzen A."/>
            <person name="Sullivan W."/>
            <person name="Andreopoulos W.B."/>
            <person name="Clum A."/>
            <person name="Lindquist E."/>
            <person name="Daum C."/>
            <person name="Ramamoorthy G.K."/>
            <person name="Gryganskyi A."/>
            <person name="Culley D."/>
            <person name="Magnuson J.K."/>
            <person name="James T.Y."/>
            <person name="O'Malley M.A."/>
            <person name="Stajich J.E."/>
            <person name="Spatafora J.W."/>
            <person name="Visel A."/>
            <person name="Grigoriev I.V."/>
        </authorList>
    </citation>
    <scope>NUCLEOTIDE SEQUENCE [LARGE SCALE GENOMIC DNA]</scope>
    <source>
        <strain evidence="3 4">PL171</strain>
    </source>
</reference>
<name>A0A1Y2HK28_9FUNG</name>
<feature type="domain" description="SMP" evidence="2">
    <location>
        <begin position="37"/>
        <end position="77"/>
    </location>
</feature>
<dbReference type="InterPro" id="IPR007011">
    <property type="entry name" value="LEA_SMP_dom"/>
</dbReference>
<dbReference type="Pfam" id="PF04927">
    <property type="entry name" value="SMP"/>
    <property type="match status" value="1"/>
</dbReference>
<sequence>MPKGTGNTSSGHAQGGSHGHSGGGGAQHQGGGSHGGGHRAMTASDASRIQSSQAKTNGDMLFSGFAARAQRAAARNSK</sequence>
<proteinExistence type="predicted"/>
<gene>
    <name evidence="3" type="ORF">BCR44DRAFT_36705</name>
</gene>
<feature type="compositionally biased region" description="Polar residues" evidence="1">
    <location>
        <begin position="44"/>
        <end position="55"/>
    </location>
</feature>
<accession>A0A1Y2HK28</accession>
<organism evidence="3 4">
    <name type="scientific">Catenaria anguillulae PL171</name>
    <dbReference type="NCBI Taxonomy" id="765915"/>
    <lineage>
        <taxon>Eukaryota</taxon>
        <taxon>Fungi</taxon>
        <taxon>Fungi incertae sedis</taxon>
        <taxon>Blastocladiomycota</taxon>
        <taxon>Blastocladiomycetes</taxon>
        <taxon>Blastocladiales</taxon>
        <taxon>Catenariaceae</taxon>
        <taxon>Catenaria</taxon>
    </lineage>
</organism>
<evidence type="ECO:0000259" key="2">
    <source>
        <dbReference type="Pfam" id="PF04927"/>
    </source>
</evidence>
<dbReference type="AlphaFoldDB" id="A0A1Y2HK28"/>
<evidence type="ECO:0000256" key="1">
    <source>
        <dbReference type="SAM" id="MobiDB-lite"/>
    </source>
</evidence>
<feature type="compositionally biased region" description="Gly residues" evidence="1">
    <location>
        <begin position="13"/>
        <end position="35"/>
    </location>
</feature>
<evidence type="ECO:0000313" key="3">
    <source>
        <dbReference type="EMBL" id="ORZ34957.1"/>
    </source>
</evidence>
<protein>
    <recommendedName>
        <fullName evidence="2">SMP domain-containing protein</fullName>
    </recommendedName>
</protein>
<feature type="non-terminal residue" evidence="3">
    <location>
        <position position="78"/>
    </location>
</feature>